<comment type="caution">
    <text evidence="3">The sequence shown here is derived from an EMBL/GenBank/DDBJ whole genome shotgun (WGS) entry which is preliminary data.</text>
</comment>
<evidence type="ECO:0000313" key="3">
    <source>
        <dbReference type="EMBL" id="KAL1139810.1"/>
    </source>
</evidence>
<dbReference type="InterPro" id="IPR039893">
    <property type="entry name" value="CEP120-like"/>
</dbReference>
<sequence length="535" mass="62438">MFDKNFKQWMTFRGANYTSHWRPWLVQWLDHLTNVSKGRGSIPHKEHWHRLLGLRNEAKKFNPEILLTMRVEENVQGEKYSQKRMGLIPYDSMPLFIDHCNAQGSAGERIESKVQTRFDVDLSLIAPSMKTQIDVAMRMVYKGEIIMNKVGMGLASTTAPPEKVVSHEIPTTPTKDDSAVNENSLCRPTSPTVLEKSPLQSPKDLPIMDVCAEVSPSIPVKEKWSNIFEEVGVLETRAAFEEKEFTKEKAFKICEELEDWKEQQQEMFKDKLKRKIEKHLEKLSSAWAERQKEIEDDFTKKMEKNKEERQSLSEATMELHVRIDSLKQKELELDESHKKLRAHYAEKLQELREASLSYQRDMEQKIAAYQKENLELFVKLDLLEKNNRKLEKEVARYKSYEDQLTSDHTSNLISDMKYLEEKLEVALDSKAFFKEQWGKAVREIHRLKEEQECQIKLQIEKSKEGLENLGLVDVCMEEENQMKEDITILKGLKHEFLEYCDLIKNRGRLNRDQVSHDAANSKIADLNGISHTLPP</sequence>
<protein>
    <submittedName>
        <fullName evidence="3">Uncharacterized protein</fullName>
    </submittedName>
</protein>
<feature type="compositionally biased region" description="Polar residues" evidence="2">
    <location>
        <begin position="180"/>
        <end position="192"/>
    </location>
</feature>
<dbReference type="EMBL" id="JBFDAA010000002">
    <property type="protein sequence ID" value="KAL1139810.1"/>
    <property type="molecule type" value="Genomic_DNA"/>
</dbReference>
<dbReference type="PANTHER" id="PTHR21574">
    <property type="entry name" value="CENTROSOMAL PROTEIN OF 120 KDA"/>
    <property type="match status" value="1"/>
</dbReference>
<keyword evidence="4" id="KW-1185">Reference proteome</keyword>
<dbReference type="AlphaFoldDB" id="A0ABD0YVC3"/>
<keyword evidence="1" id="KW-0175">Coiled coil</keyword>
<evidence type="ECO:0000256" key="1">
    <source>
        <dbReference type="SAM" id="Coils"/>
    </source>
</evidence>
<accession>A0ABD0YVC3</accession>
<dbReference type="Proteomes" id="UP001558652">
    <property type="component" value="Unassembled WGS sequence"/>
</dbReference>
<proteinExistence type="predicted"/>
<evidence type="ECO:0000256" key="2">
    <source>
        <dbReference type="SAM" id="MobiDB-lite"/>
    </source>
</evidence>
<gene>
    <name evidence="3" type="ORF">AAG570_006787</name>
</gene>
<feature type="region of interest" description="Disordered" evidence="2">
    <location>
        <begin position="159"/>
        <end position="199"/>
    </location>
</feature>
<reference evidence="3 4" key="1">
    <citation type="submission" date="2024-07" db="EMBL/GenBank/DDBJ databases">
        <title>Chromosome-level genome assembly of the water stick insect Ranatra chinensis (Heteroptera: Nepidae).</title>
        <authorList>
            <person name="Liu X."/>
        </authorList>
    </citation>
    <scope>NUCLEOTIDE SEQUENCE [LARGE SCALE GENOMIC DNA]</scope>
    <source>
        <strain evidence="3">Cailab_2021Rc</strain>
        <tissue evidence="3">Muscle</tissue>
    </source>
</reference>
<feature type="coiled-coil region" evidence="1">
    <location>
        <begin position="326"/>
        <end position="403"/>
    </location>
</feature>
<evidence type="ECO:0000313" key="4">
    <source>
        <dbReference type="Proteomes" id="UP001558652"/>
    </source>
</evidence>
<organism evidence="3 4">
    <name type="scientific">Ranatra chinensis</name>
    <dbReference type="NCBI Taxonomy" id="642074"/>
    <lineage>
        <taxon>Eukaryota</taxon>
        <taxon>Metazoa</taxon>
        <taxon>Ecdysozoa</taxon>
        <taxon>Arthropoda</taxon>
        <taxon>Hexapoda</taxon>
        <taxon>Insecta</taxon>
        <taxon>Pterygota</taxon>
        <taxon>Neoptera</taxon>
        <taxon>Paraneoptera</taxon>
        <taxon>Hemiptera</taxon>
        <taxon>Heteroptera</taxon>
        <taxon>Panheteroptera</taxon>
        <taxon>Nepomorpha</taxon>
        <taxon>Nepidae</taxon>
        <taxon>Ranatrinae</taxon>
        <taxon>Ranatra</taxon>
    </lineage>
</organism>
<dbReference type="PANTHER" id="PTHR21574:SF0">
    <property type="entry name" value="CENTROSOMAL PROTEIN OF 120 KDA"/>
    <property type="match status" value="1"/>
</dbReference>
<name>A0ABD0YVC3_9HEMI</name>